<gene>
    <name evidence="1" type="ORF">BC335_0924</name>
</gene>
<evidence type="ECO:0000313" key="1">
    <source>
        <dbReference type="EMBL" id="AYE61412.1"/>
    </source>
</evidence>
<sequence>MWKRTSAHNPKLIIASNALHTFLVVDLGKYRKSGFVKKVQKAKKDFQLPTRVD</sequence>
<dbReference type="EMBL" id="CP017982">
    <property type="protein sequence ID" value="AYE61412.1"/>
    <property type="molecule type" value="Genomic_DNA"/>
</dbReference>
<accession>A0A386RDI8</accession>
<protein>
    <submittedName>
        <fullName evidence="1">Uncharacterized protein</fullName>
    </submittedName>
</protein>
<name>A0A386RDI8_LACHE</name>
<reference evidence="1 2" key="1">
    <citation type="submission" date="2016-10" db="EMBL/GenBank/DDBJ databases">
        <title>Complete genomic sequencing of Lactobacillus helveticus LH99 and comparative genome analysis.</title>
        <authorList>
            <person name="Li N."/>
            <person name="You C."/>
            <person name="Liu Z."/>
        </authorList>
    </citation>
    <scope>NUCLEOTIDE SEQUENCE [LARGE SCALE GENOMIC DNA]</scope>
    <source>
        <strain evidence="1 2">LH99</strain>
    </source>
</reference>
<organism evidence="1 2">
    <name type="scientific">Lactobacillus helveticus</name>
    <name type="common">Lactobacillus suntoryeus</name>
    <dbReference type="NCBI Taxonomy" id="1587"/>
    <lineage>
        <taxon>Bacteria</taxon>
        <taxon>Bacillati</taxon>
        <taxon>Bacillota</taxon>
        <taxon>Bacilli</taxon>
        <taxon>Lactobacillales</taxon>
        <taxon>Lactobacillaceae</taxon>
        <taxon>Lactobacillus</taxon>
    </lineage>
</organism>
<dbReference type="AlphaFoldDB" id="A0A386RDI8"/>
<proteinExistence type="predicted"/>
<evidence type="ECO:0000313" key="2">
    <source>
        <dbReference type="Proteomes" id="UP000267794"/>
    </source>
</evidence>
<dbReference type="Proteomes" id="UP000267794">
    <property type="component" value="Chromosome"/>
</dbReference>
<dbReference type="RefSeq" id="WP_162922099.1">
    <property type="nucleotide sequence ID" value="NZ_CP017982.1"/>
</dbReference>